<keyword evidence="4" id="KW-0964">Secreted</keyword>
<comment type="function">
    <text evidence="7">Suppresses food intake, delays gastric emptying and decreases heat-induced edema. Might represent an endogenous ligand for maintaining homeostasis after stress.</text>
</comment>
<dbReference type="GO" id="GO:0007586">
    <property type="term" value="P:digestion"/>
    <property type="evidence" value="ECO:0007669"/>
    <property type="project" value="InterPro"/>
</dbReference>
<reference evidence="11" key="3">
    <citation type="journal article" date="2014" name="Nature">
        <title>Elephant shark genome provides unique insights into gnathostome evolution.</title>
        <authorList>
            <consortium name="International Elephant Shark Genome Sequencing Consortium"/>
            <person name="Venkatesh B."/>
            <person name="Lee A.P."/>
            <person name="Ravi V."/>
            <person name="Maurya A.K."/>
            <person name="Lian M.M."/>
            <person name="Swann J.B."/>
            <person name="Ohta Y."/>
            <person name="Flajnik M.F."/>
            <person name="Sutoh Y."/>
            <person name="Kasahara M."/>
            <person name="Hoon S."/>
            <person name="Gangu V."/>
            <person name="Roy S.W."/>
            <person name="Irimia M."/>
            <person name="Korzh V."/>
            <person name="Kondrychyn I."/>
            <person name="Lim Z.W."/>
            <person name="Tay B.H."/>
            <person name="Tohari S."/>
            <person name="Kong K.W."/>
            <person name="Ho S."/>
            <person name="Lorente-Galdos B."/>
            <person name="Quilez J."/>
            <person name="Marques-Bonet T."/>
            <person name="Raney B.J."/>
            <person name="Ingham P.W."/>
            <person name="Tay A."/>
            <person name="Hillier L.W."/>
            <person name="Minx P."/>
            <person name="Boehm T."/>
            <person name="Wilson R.K."/>
            <person name="Brenner S."/>
            <person name="Warren W.C."/>
        </authorList>
    </citation>
    <scope>NUCLEOTIDE SEQUENCE [LARGE SCALE GENOMIC DNA]</scope>
</reference>
<evidence type="ECO:0000313" key="10">
    <source>
        <dbReference type="Ensembl" id="ENSCMIP00000028800.1"/>
    </source>
</evidence>
<feature type="chain" id="PRO_5021226171" evidence="8">
    <location>
        <begin position="23"/>
        <end position="147"/>
    </location>
</feature>
<dbReference type="GO" id="GO:0009755">
    <property type="term" value="P:hormone-mediated signaling pathway"/>
    <property type="evidence" value="ECO:0007669"/>
    <property type="project" value="TreeGrafter"/>
</dbReference>
<dbReference type="GO" id="GO:0031669">
    <property type="term" value="P:cellular response to nutrient levels"/>
    <property type="evidence" value="ECO:0007669"/>
    <property type="project" value="TreeGrafter"/>
</dbReference>
<dbReference type="RefSeq" id="XP_007889030.1">
    <property type="nucleotide sequence ID" value="XM_007890839.2"/>
</dbReference>
<dbReference type="GO" id="GO:0007189">
    <property type="term" value="P:adenylate cyclase-activating G protein-coupled receptor signaling pathway"/>
    <property type="evidence" value="ECO:0007669"/>
    <property type="project" value="TreeGrafter"/>
</dbReference>
<dbReference type="AlphaFoldDB" id="A0A4W3J8K9"/>
<dbReference type="Pfam" id="PF00473">
    <property type="entry name" value="CRF"/>
    <property type="match status" value="1"/>
</dbReference>
<evidence type="ECO:0000256" key="7">
    <source>
        <dbReference type="ARBA" id="ARBA00025160"/>
    </source>
</evidence>
<keyword evidence="5" id="KW-0372">Hormone</keyword>
<protein>
    <submittedName>
        <fullName evidence="10">Urocortin 3, like</fullName>
    </submittedName>
</protein>
<gene>
    <name evidence="10" type="primary">ucn3l</name>
</gene>
<feature type="signal peptide" evidence="8">
    <location>
        <begin position="1"/>
        <end position="22"/>
    </location>
</feature>
<dbReference type="KEGG" id="cmk:103176955"/>
<sequence>MMPFTRFVLLLILCCTIRSGFGFKLYKINDSYTCNELLSEVGKEELPEDTSVDKRSFTYLPSDRSAFAADKEKRIFPAARYKYLRRTQLKGKMYQNTAKSNRRTKFTLSLDVPTSILNILLNIAKAKNMRAKAAANARLMAQIGRRK</sequence>
<dbReference type="GeneID" id="103176955"/>
<evidence type="ECO:0000256" key="4">
    <source>
        <dbReference type="ARBA" id="ARBA00022525"/>
    </source>
</evidence>
<evidence type="ECO:0000256" key="6">
    <source>
        <dbReference type="ARBA" id="ARBA00022729"/>
    </source>
</evidence>
<reference evidence="11" key="1">
    <citation type="journal article" date="2006" name="Science">
        <title>Ancient noncoding elements conserved in the human genome.</title>
        <authorList>
            <person name="Venkatesh B."/>
            <person name="Kirkness E.F."/>
            <person name="Loh Y.H."/>
            <person name="Halpern A.L."/>
            <person name="Lee A.P."/>
            <person name="Johnson J."/>
            <person name="Dandona N."/>
            <person name="Viswanathan L.D."/>
            <person name="Tay A."/>
            <person name="Venter J.C."/>
            <person name="Strausberg R.L."/>
            <person name="Brenner S."/>
        </authorList>
    </citation>
    <scope>NUCLEOTIDE SEQUENCE [LARGE SCALE GENOMIC DNA]</scope>
</reference>
<dbReference type="PANTHER" id="PTHR17575:SF1">
    <property type="entry name" value="UROCORTIN-3"/>
    <property type="match status" value="1"/>
</dbReference>
<dbReference type="GO" id="GO:0005179">
    <property type="term" value="F:hormone activity"/>
    <property type="evidence" value="ECO:0007669"/>
    <property type="project" value="UniProtKB-KW"/>
</dbReference>
<keyword evidence="11" id="KW-1185">Reference proteome</keyword>
<dbReference type="OrthoDB" id="9949770at2759"/>
<dbReference type="RefSeq" id="XP_007889031.1">
    <property type="nucleotide sequence ID" value="XM_007890840.2"/>
</dbReference>
<dbReference type="Ensembl" id="ENSCMIT00000029260.1">
    <property type="protein sequence ID" value="ENSCMIP00000028800.1"/>
    <property type="gene ID" value="ENSCMIG00000012491.1"/>
</dbReference>
<comment type="similarity">
    <text evidence="2">Belongs to the sauvagine/corticotropin-releasing factor/urotensin I family.</text>
</comment>
<reference evidence="10" key="5">
    <citation type="submission" date="2025-09" db="UniProtKB">
        <authorList>
            <consortium name="Ensembl"/>
        </authorList>
    </citation>
    <scope>IDENTIFICATION</scope>
</reference>
<comment type="subunit">
    <text evidence="3">Binds with high affinity to CRF receptors 2-alpha and 2-beta.</text>
</comment>
<dbReference type="InParanoid" id="A0A4W3J8K9"/>
<name>A0A4W3J8K9_CALMI</name>
<keyword evidence="6 8" id="KW-0732">Signal</keyword>
<proteinExistence type="inferred from homology"/>
<reference evidence="11" key="2">
    <citation type="journal article" date="2007" name="PLoS Biol.">
        <title>Survey sequencing and comparative analysis of the elephant shark (Callorhinchus milii) genome.</title>
        <authorList>
            <person name="Venkatesh B."/>
            <person name="Kirkness E.F."/>
            <person name="Loh Y.H."/>
            <person name="Halpern A.L."/>
            <person name="Lee A.P."/>
            <person name="Johnson J."/>
            <person name="Dandona N."/>
            <person name="Viswanathan L.D."/>
            <person name="Tay A."/>
            <person name="Venter J.C."/>
            <person name="Strausberg R.L."/>
            <person name="Brenner S."/>
        </authorList>
    </citation>
    <scope>NUCLEOTIDE SEQUENCE [LARGE SCALE GENOMIC DNA]</scope>
</reference>
<evidence type="ECO:0000256" key="2">
    <source>
        <dbReference type="ARBA" id="ARBA00009287"/>
    </source>
</evidence>
<dbReference type="InterPro" id="IPR024270">
    <property type="entry name" value="Urocortin_II/III"/>
</dbReference>
<dbReference type="STRING" id="7868.ENSCMIP00000028800"/>
<organism evidence="10 11">
    <name type="scientific">Callorhinchus milii</name>
    <name type="common">Ghost shark</name>
    <dbReference type="NCBI Taxonomy" id="7868"/>
    <lineage>
        <taxon>Eukaryota</taxon>
        <taxon>Metazoa</taxon>
        <taxon>Chordata</taxon>
        <taxon>Craniata</taxon>
        <taxon>Vertebrata</taxon>
        <taxon>Chondrichthyes</taxon>
        <taxon>Holocephali</taxon>
        <taxon>Chimaeriformes</taxon>
        <taxon>Callorhinchidae</taxon>
        <taxon>Callorhinchus</taxon>
    </lineage>
</organism>
<dbReference type="InterPro" id="IPR000187">
    <property type="entry name" value="CRF"/>
</dbReference>
<evidence type="ECO:0000256" key="5">
    <source>
        <dbReference type="ARBA" id="ARBA00022702"/>
    </source>
</evidence>
<dbReference type="PANTHER" id="PTHR17575">
    <property type="entry name" value="UROCORTIN-2 AND 3"/>
    <property type="match status" value="1"/>
</dbReference>
<dbReference type="Proteomes" id="UP000314986">
    <property type="component" value="Unassembled WGS sequence"/>
</dbReference>
<evidence type="ECO:0000256" key="3">
    <source>
        <dbReference type="ARBA" id="ARBA00011328"/>
    </source>
</evidence>
<dbReference type="GO" id="GO:0005615">
    <property type="term" value="C:extracellular space"/>
    <property type="evidence" value="ECO:0007669"/>
    <property type="project" value="InterPro"/>
</dbReference>
<comment type="subcellular location">
    <subcellularLocation>
        <location evidence="1">Secreted</location>
    </subcellularLocation>
</comment>
<dbReference type="GeneTree" id="ENSGT00940000160568"/>
<evidence type="ECO:0000259" key="9">
    <source>
        <dbReference type="Pfam" id="PF00473"/>
    </source>
</evidence>
<reference evidence="10" key="4">
    <citation type="submission" date="2025-08" db="UniProtKB">
        <authorList>
            <consortium name="Ensembl"/>
        </authorList>
    </citation>
    <scope>IDENTIFICATION</scope>
</reference>
<evidence type="ECO:0000256" key="8">
    <source>
        <dbReference type="SAM" id="SignalP"/>
    </source>
</evidence>
<evidence type="ECO:0000256" key="1">
    <source>
        <dbReference type="ARBA" id="ARBA00004613"/>
    </source>
</evidence>
<feature type="domain" description="Corticotropin-releasing factor" evidence="9">
    <location>
        <begin position="106"/>
        <end position="143"/>
    </location>
</feature>
<evidence type="ECO:0000313" key="11">
    <source>
        <dbReference type="Proteomes" id="UP000314986"/>
    </source>
</evidence>
<dbReference type="GO" id="GO:0051431">
    <property type="term" value="F:corticotropin-releasing hormone receptor 2 binding"/>
    <property type="evidence" value="ECO:0007669"/>
    <property type="project" value="InterPro"/>
</dbReference>
<accession>A0A4W3J8K9</accession>